<reference evidence="1 2" key="1">
    <citation type="journal article" date="2015" name="Nature">
        <title>rRNA introns, odd ribosomes, and small enigmatic genomes across a large radiation of phyla.</title>
        <authorList>
            <person name="Brown C.T."/>
            <person name="Hug L.A."/>
            <person name="Thomas B.C."/>
            <person name="Sharon I."/>
            <person name="Castelle C.J."/>
            <person name="Singh A."/>
            <person name="Wilkins M.J."/>
            <person name="Williams K.H."/>
            <person name="Banfield J.F."/>
        </authorList>
    </citation>
    <scope>NUCLEOTIDE SEQUENCE [LARGE SCALE GENOMIC DNA]</scope>
</reference>
<evidence type="ECO:0000313" key="2">
    <source>
        <dbReference type="Proteomes" id="UP000034119"/>
    </source>
</evidence>
<dbReference type="SUPFAM" id="SSF55608">
    <property type="entry name" value="Homing endonucleases"/>
    <property type="match status" value="1"/>
</dbReference>
<organism evidence="1 2">
    <name type="scientific">candidate division CPR1 bacterium GW2011_GWC1_49_13</name>
    <dbReference type="NCBI Taxonomy" id="1618342"/>
    <lineage>
        <taxon>Bacteria</taxon>
        <taxon>candidate division CPR1</taxon>
    </lineage>
</organism>
<dbReference type="AlphaFoldDB" id="A0A0G1YHC7"/>
<sequence length="89" mass="10194">MKWSPDLAYAVGLITTDGSLSKDGRHLSLVSKDKDQIQTFAKILNLKNKITKKSSSYVSEKKYYYNQDVPCLKRKKIKIEKSLAIINKE</sequence>
<protein>
    <submittedName>
        <fullName evidence="1">Intein-containing protein</fullName>
    </submittedName>
</protein>
<dbReference type="Proteomes" id="UP000034119">
    <property type="component" value="Unassembled WGS sequence"/>
</dbReference>
<dbReference type="Gene3D" id="3.10.28.10">
    <property type="entry name" value="Homing endonucleases"/>
    <property type="match status" value="1"/>
</dbReference>
<dbReference type="EMBL" id="LCPW01000008">
    <property type="protein sequence ID" value="KKW05799.1"/>
    <property type="molecule type" value="Genomic_DNA"/>
</dbReference>
<accession>A0A0G1YHC7</accession>
<evidence type="ECO:0000313" key="1">
    <source>
        <dbReference type="EMBL" id="KKW05799.1"/>
    </source>
</evidence>
<comment type="caution">
    <text evidence="1">The sequence shown here is derived from an EMBL/GenBank/DDBJ whole genome shotgun (WGS) entry which is preliminary data.</text>
</comment>
<dbReference type="STRING" id="1618342.UY40_C0008G0026"/>
<name>A0A0G1YHC7_9BACT</name>
<proteinExistence type="predicted"/>
<gene>
    <name evidence="1" type="ORF">UY40_C0008G0026</name>
</gene>
<dbReference type="InterPro" id="IPR027434">
    <property type="entry name" value="Homing_endonucl"/>
</dbReference>